<dbReference type="STRING" id="1802312.A3C06_02815"/>
<sequence>MLYSIKLDGDLNPTLRYIHPVKETTMSHILLRHQSGLGDHIICHGIIREYCKKYEKVSLFSTPQNYPSISFMYHDLKNLEIIAKDEALVKEFIALNGSRYDEVKIIGFQYLDRQSGTPFEKQFYDIAGVAFTKKWDSFFVERDLQKETAFFNQVAPNSEYLFLHEDAPRNYRIERKFIDKKYRTFSPDPALTKNIFDYCTIIERAKEIHVIDSSFMFLVDCLSYENPKQKLYVHRYARENETWKLPILKKNWNILTLTDTQAKKNTSISVLLDKTEDLFLGHPLFKRITRKLYRTLGWRTRLQKRGSS</sequence>
<evidence type="ECO:0000313" key="2">
    <source>
        <dbReference type="Proteomes" id="UP000177565"/>
    </source>
</evidence>
<dbReference type="Proteomes" id="UP000177565">
    <property type="component" value="Unassembled WGS sequence"/>
</dbReference>
<evidence type="ECO:0000313" key="1">
    <source>
        <dbReference type="EMBL" id="OHA26484.1"/>
    </source>
</evidence>
<protein>
    <submittedName>
        <fullName evidence="1">Uncharacterized protein</fullName>
    </submittedName>
</protein>
<dbReference type="AlphaFoldDB" id="A0A1G2MRW8"/>
<comment type="caution">
    <text evidence="1">The sequence shown here is derived from an EMBL/GenBank/DDBJ whole genome shotgun (WGS) entry which is preliminary data.</text>
</comment>
<dbReference type="EMBL" id="MHRQ01000020">
    <property type="protein sequence ID" value="OHA26484.1"/>
    <property type="molecule type" value="Genomic_DNA"/>
</dbReference>
<proteinExistence type="predicted"/>
<name>A0A1G2MRW8_9BACT</name>
<organism evidence="1 2">
    <name type="scientific">Candidatus Taylorbacteria bacterium RIFCSPHIGHO2_02_FULL_46_13</name>
    <dbReference type="NCBI Taxonomy" id="1802312"/>
    <lineage>
        <taxon>Bacteria</taxon>
        <taxon>Candidatus Tayloriibacteriota</taxon>
    </lineage>
</organism>
<gene>
    <name evidence="1" type="ORF">A3C06_02815</name>
</gene>
<accession>A0A1G2MRW8</accession>
<reference evidence="1 2" key="1">
    <citation type="journal article" date="2016" name="Nat. Commun.">
        <title>Thousands of microbial genomes shed light on interconnected biogeochemical processes in an aquifer system.</title>
        <authorList>
            <person name="Anantharaman K."/>
            <person name="Brown C.T."/>
            <person name="Hug L.A."/>
            <person name="Sharon I."/>
            <person name="Castelle C.J."/>
            <person name="Probst A.J."/>
            <person name="Thomas B.C."/>
            <person name="Singh A."/>
            <person name="Wilkins M.J."/>
            <person name="Karaoz U."/>
            <person name="Brodie E.L."/>
            <person name="Williams K.H."/>
            <person name="Hubbard S.S."/>
            <person name="Banfield J.F."/>
        </authorList>
    </citation>
    <scope>NUCLEOTIDE SEQUENCE [LARGE SCALE GENOMIC DNA]</scope>
</reference>